<gene>
    <name evidence="1" type="ORF">PTI45_00259</name>
</gene>
<comment type="caution">
    <text evidence="1">The sequence shown here is derived from an EMBL/GenBank/DDBJ whole genome shotgun (WGS) entry which is preliminary data.</text>
</comment>
<evidence type="ECO:0000313" key="1">
    <source>
        <dbReference type="EMBL" id="ODP30326.1"/>
    </source>
</evidence>
<dbReference type="AlphaFoldDB" id="A0A1E3L9B6"/>
<dbReference type="PATRIC" id="fig|1886670.3.peg.269"/>
<evidence type="ECO:0000313" key="2">
    <source>
        <dbReference type="Proteomes" id="UP000094578"/>
    </source>
</evidence>
<sequence>MRIYVTVKSLGKRKNALTREPLDIPVAPATLRDFLTEVVKENVRAFIERQQHSSLLSYLTPDQVNEQGEAGKVGFGVIHDDRTPDESVAIEAALLAFEDGLYKVFIREQEIDHLDDAVHLTDGDDVAFIRFTMLAGSQW</sequence>
<accession>A0A1E3L9B6</accession>
<proteinExistence type="predicted"/>
<name>A0A1E3L9B6_9BACL</name>
<reference evidence="1 2" key="1">
    <citation type="submission" date="2016-08" db="EMBL/GenBank/DDBJ databases">
        <title>Genome sequencing of Paenibacillus sp. TI45-13ar, isolated from Korean traditional nuruk.</title>
        <authorList>
            <person name="Kim S.-J."/>
        </authorList>
    </citation>
    <scope>NUCLEOTIDE SEQUENCE [LARGE SCALE GENOMIC DNA]</scope>
    <source>
        <strain evidence="1 2">TI45-13ar</strain>
    </source>
</reference>
<organism evidence="1 2">
    <name type="scientific">Paenibacillus nuruki</name>
    <dbReference type="NCBI Taxonomy" id="1886670"/>
    <lineage>
        <taxon>Bacteria</taxon>
        <taxon>Bacillati</taxon>
        <taxon>Bacillota</taxon>
        <taxon>Bacilli</taxon>
        <taxon>Bacillales</taxon>
        <taxon>Paenibacillaceae</taxon>
        <taxon>Paenibacillus</taxon>
    </lineage>
</organism>
<dbReference type="EMBL" id="MDER01000012">
    <property type="protein sequence ID" value="ODP30326.1"/>
    <property type="molecule type" value="Genomic_DNA"/>
</dbReference>
<keyword evidence="2" id="KW-1185">Reference proteome</keyword>
<dbReference type="Proteomes" id="UP000094578">
    <property type="component" value="Unassembled WGS sequence"/>
</dbReference>
<dbReference type="STRING" id="1886670.PTI45_00259"/>
<protein>
    <submittedName>
        <fullName evidence="1">Uncharacterized protein</fullName>
    </submittedName>
</protein>
<dbReference type="RefSeq" id="WP_069325751.1">
    <property type="nucleotide sequence ID" value="NZ_MDER01000012.1"/>
</dbReference>